<comment type="caution">
    <text evidence="3">The sequence shown here is derived from an EMBL/GenBank/DDBJ whole genome shotgun (WGS) entry which is preliminary data.</text>
</comment>
<accession>A0A813EWH0</accession>
<keyword evidence="2" id="KW-0472">Membrane</keyword>
<dbReference type="OrthoDB" id="10443704at2759"/>
<dbReference type="EMBL" id="CAJNNV010015040">
    <property type="protein sequence ID" value="CAE8603111.1"/>
    <property type="molecule type" value="Genomic_DNA"/>
</dbReference>
<keyword evidence="4" id="KW-1185">Reference proteome</keyword>
<protein>
    <submittedName>
        <fullName evidence="3">Uncharacterized protein</fullName>
    </submittedName>
</protein>
<name>A0A813EWH0_POLGL</name>
<evidence type="ECO:0000313" key="4">
    <source>
        <dbReference type="Proteomes" id="UP000654075"/>
    </source>
</evidence>
<dbReference type="Proteomes" id="UP000654075">
    <property type="component" value="Unassembled WGS sequence"/>
</dbReference>
<feature type="transmembrane region" description="Helical" evidence="2">
    <location>
        <begin position="326"/>
        <end position="347"/>
    </location>
</feature>
<organism evidence="3 4">
    <name type="scientific">Polarella glacialis</name>
    <name type="common">Dinoflagellate</name>
    <dbReference type="NCBI Taxonomy" id="89957"/>
    <lineage>
        <taxon>Eukaryota</taxon>
        <taxon>Sar</taxon>
        <taxon>Alveolata</taxon>
        <taxon>Dinophyceae</taxon>
        <taxon>Suessiales</taxon>
        <taxon>Suessiaceae</taxon>
        <taxon>Polarella</taxon>
    </lineage>
</organism>
<evidence type="ECO:0000313" key="3">
    <source>
        <dbReference type="EMBL" id="CAE8603111.1"/>
    </source>
</evidence>
<keyword evidence="2" id="KW-0812">Transmembrane</keyword>
<feature type="region of interest" description="Disordered" evidence="1">
    <location>
        <begin position="210"/>
        <end position="237"/>
    </location>
</feature>
<sequence>MPMPPAQVASRQRTIHPLGSQRALLHAVIFDFVDGKTAQDHTAKEHAGFWKSLNSEHVDVCIFRLKPKYDKPRDNRVWVFVILLAGGVDDRYRKALRGLSSLRLDSITAAADNDEYEDEDSITRAVPRLRHRLANSLGRSRNVAEVAASISSAVEADLRLGEFGLFEFNQSHLNRKLDWAKAALGRWLVRVLLLFWALLNALCTQLADDTRSDDNENKNSNNNNNDNNTSKNNTINNNNNINNTDDLAIFLLRSPGNACLAGLLLAACAAAVAAFLGSSKVRQKLGLLHRQSWQALASSFFCTWGLLWLTLRQHGALEAWLERHQLPFRVLVVALAFYWACYLDVLWRTPEMTHAEFGRHFVVAAGQALSLLPLVTMVVAAVFLALLTLLETLQLPTAWLNWPVYYGVLYGPFGSIYFLAKRRVLAASVLPV</sequence>
<proteinExistence type="predicted"/>
<feature type="transmembrane region" description="Helical" evidence="2">
    <location>
        <begin position="293"/>
        <end position="311"/>
    </location>
</feature>
<feature type="transmembrane region" description="Helical" evidence="2">
    <location>
        <begin position="260"/>
        <end position="281"/>
    </location>
</feature>
<feature type="compositionally biased region" description="Low complexity" evidence="1">
    <location>
        <begin position="218"/>
        <end position="237"/>
    </location>
</feature>
<evidence type="ECO:0000256" key="1">
    <source>
        <dbReference type="SAM" id="MobiDB-lite"/>
    </source>
</evidence>
<reference evidence="3" key="1">
    <citation type="submission" date="2021-02" db="EMBL/GenBank/DDBJ databases">
        <authorList>
            <person name="Dougan E. K."/>
            <person name="Rhodes N."/>
            <person name="Thang M."/>
            <person name="Chan C."/>
        </authorList>
    </citation>
    <scope>NUCLEOTIDE SEQUENCE</scope>
</reference>
<feature type="transmembrane region" description="Helical" evidence="2">
    <location>
        <begin position="402"/>
        <end position="420"/>
    </location>
</feature>
<keyword evidence="2" id="KW-1133">Transmembrane helix</keyword>
<evidence type="ECO:0000256" key="2">
    <source>
        <dbReference type="SAM" id="Phobius"/>
    </source>
</evidence>
<dbReference type="AlphaFoldDB" id="A0A813EWH0"/>
<feature type="transmembrane region" description="Helical" evidence="2">
    <location>
        <begin position="368"/>
        <end position="390"/>
    </location>
</feature>
<gene>
    <name evidence="3" type="ORF">PGLA1383_LOCUS21329</name>
</gene>